<evidence type="ECO:0000313" key="2">
    <source>
        <dbReference type="EMBL" id="AKF04603.1"/>
    </source>
</evidence>
<evidence type="ECO:0000313" key="3">
    <source>
        <dbReference type="Proteomes" id="UP000034883"/>
    </source>
</evidence>
<feature type="compositionally biased region" description="Pro residues" evidence="1">
    <location>
        <begin position="87"/>
        <end position="99"/>
    </location>
</feature>
<organism evidence="2 3">
    <name type="scientific">Sandaracinus amylolyticus</name>
    <dbReference type="NCBI Taxonomy" id="927083"/>
    <lineage>
        <taxon>Bacteria</taxon>
        <taxon>Pseudomonadati</taxon>
        <taxon>Myxococcota</taxon>
        <taxon>Polyangia</taxon>
        <taxon>Polyangiales</taxon>
        <taxon>Sandaracinaceae</taxon>
        <taxon>Sandaracinus</taxon>
    </lineage>
</organism>
<gene>
    <name evidence="2" type="ORF">DB32_001752</name>
</gene>
<sequence length="198" mass="20848">MCWDGEREMEWFCDAPRDGGVSSHDAGVDAAVDSFDSGPSVDAAPTLDSGVEDSGAPDSGIPTDSGAPSDSSVPVDSSTSVDSGPPDSGPPDSGPPDSGPPAEMRYCVDIDVSNTCVMSVSPREITIPAGQTAYFCWRNRSRDYEIDVWLSYGGGYTELAPGATWNEPIGHCLGPNPHDEYADIDTACSSHRFLIHCL</sequence>
<protein>
    <submittedName>
        <fullName evidence="2">5'-nucleotidase</fullName>
    </submittedName>
</protein>
<dbReference type="EMBL" id="CP011125">
    <property type="protein sequence ID" value="AKF04603.1"/>
    <property type="molecule type" value="Genomic_DNA"/>
</dbReference>
<reference evidence="2 3" key="1">
    <citation type="submission" date="2015-03" db="EMBL/GenBank/DDBJ databases">
        <title>Genome assembly of Sandaracinus amylolyticus DSM 53668.</title>
        <authorList>
            <person name="Sharma G."/>
            <person name="Subramanian S."/>
        </authorList>
    </citation>
    <scope>NUCLEOTIDE SEQUENCE [LARGE SCALE GENOMIC DNA]</scope>
    <source>
        <strain evidence="2 3">DSM 53668</strain>
    </source>
</reference>
<keyword evidence="3" id="KW-1185">Reference proteome</keyword>
<accession>A0A0F6YHC0</accession>
<dbReference type="KEGG" id="samy:DB32_001752"/>
<feature type="compositionally biased region" description="Low complexity" evidence="1">
    <location>
        <begin position="64"/>
        <end position="86"/>
    </location>
</feature>
<name>A0A0F6YHC0_9BACT</name>
<proteinExistence type="predicted"/>
<evidence type="ECO:0000256" key="1">
    <source>
        <dbReference type="SAM" id="MobiDB-lite"/>
    </source>
</evidence>
<dbReference type="AlphaFoldDB" id="A0A0F6YHC0"/>
<feature type="region of interest" description="Disordered" evidence="1">
    <location>
        <begin position="14"/>
        <end position="104"/>
    </location>
</feature>
<dbReference type="Proteomes" id="UP000034883">
    <property type="component" value="Chromosome"/>
</dbReference>